<gene>
    <name evidence="7" type="primary">ine151</name>
</gene>
<organism evidence="7">
    <name type="scientific">uncultured Microgenomates bacterium Rifle_16ft_4_minimus_37633</name>
    <dbReference type="NCBI Taxonomy" id="1665114"/>
    <lineage>
        <taxon>Bacteria</taxon>
        <taxon>Candidatus Microgenomatota</taxon>
        <taxon>environmental samples</taxon>
    </lineage>
</organism>
<dbReference type="CDD" id="cd02440">
    <property type="entry name" value="AdoMet_MTases"/>
    <property type="match status" value="1"/>
</dbReference>
<dbReference type="EC" id="2.1.1.182" evidence="7"/>
<accession>A0A0H4TNL1</accession>
<dbReference type="InterPro" id="IPR020598">
    <property type="entry name" value="rRNA_Ade_methylase_Trfase_N"/>
</dbReference>
<feature type="binding site" evidence="5">
    <location>
        <position position="26"/>
    </location>
    <ligand>
        <name>S-adenosyl-L-methionine</name>
        <dbReference type="ChEBI" id="CHEBI:59789"/>
    </ligand>
</feature>
<dbReference type="Pfam" id="PF00398">
    <property type="entry name" value="RrnaAD"/>
    <property type="match status" value="1"/>
</dbReference>
<evidence type="ECO:0000256" key="4">
    <source>
        <dbReference type="ARBA" id="ARBA00022884"/>
    </source>
</evidence>
<dbReference type="Gene3D" id="1.10.8.100">
    <property type="entry name" value="Ribosomal RNA adenine dimethylase-like, domain 2"/>
    <property type="match status" value="1"/>
</dbReference>
<evidence type="ECO:0000259" key="6">
    <source>
        <dbReference type="SMART" id="SM00650"/>
    </source>
</evidence>
<keyword evidence="4 5" id="KW-0694">RNA-binding</keyword>
<feature type="binding site" evidence="5">
    <location>
        <position position="113"/>
    </location>
    <ligand>
        <name>S-adenosyl-L-methionine</name>
        <dbReference type="ChEBI" id="CHEBI:59789"/>
    </ligand>
</feature>
<keyword evidence="3 5" id="KW-0949">S-adenosyl-L-methionine</keyword>
<evidence type="ECO:0000256" key="3">
    <source>
        <dbReference type="ARBA" id="ARBA00022691"/>
    </source>
</evidence>
<dbReference type="InterPro" id="IPR001737">
    <property type="entry name" value="KsgA/Erm"/>
</dbReference>
<dbReference type="AlphaFoldDB" id="A0A0H4TNL1"/>
<dbReference type="InterPro" id="IPR023165">
    <property type="entry name" value="rRNA_Ade_diMease-like_C"/>
</dbReference>
<comment type="caution">
    <text evidence="5">Lacks conserved residue(s) required for the propagation of feature annotation.</text>
</comment>
<dbReference type="SUPFAM" id="SSF53335">
    <property type="entry name" value="S-adenosyl-L-methionine-dependent methyltransferases"/>
    <property type="match status" value="1"/>
</dbReference>
<dbReference type="PANTHER" id="PTHR11727">
    <property type="entry name" value="DIMETHYLADENOSINE TRANSFERASE"/>
    <property type="match status" value="1"/>
</dbReference>
<comment type="similarity">
    <text evidence="5">Belongs to the class I-like SAM-binding methyltransferase superfamily. rRNA adenine N(6)-methyltransferase family.</text>
</comment>
<evidence type="ECO:0000256" key="1">
    <source>
        <dbReference type="ARBA" id="ARBA00022603"/>
    </source>
</evidence>
<dbReference type="GO" id="GO:0052908">
    <property type="term" value="F:16S rRNA (adenine(1518)-N(6)/adenine(1519)-N(6))-dimethyltransferase activity"/>
    <property type="evidence" value="ECO:0007669"/>
    <property type="project" value="UniProtKB-EC"/>
</dbReference>
<dbReference type="Gene3D" id="3.40.50.150">
    <property type="entry name" value="Vaccinia Virus protein VP39"/>
    <property type="match status" value="1"/>
</dbReference>
<name>A0A0H4TNL1_9BACT</name>
<feature type="domain" description="Ribosomal RNA adenine methylase transferase N-terminal" evidence="6">
    <location>
        <begin position="31"/>
        <end position="197"/>
    </location>
</feature>
<keyword evidence="1 5" id="KW-0489">Methyltransferase</keyword>
<dbReference type="EMBL" id="KT006999">
    <property type="protein sequence ID" value="AKQ02244.1"/>
    <property type="molecule type" value="Genomic_DNA"/>
</dbReference>
<dbReference type="PROSITE" id="PS51689">
    <property type="entry name" value="SAM_RNA_A_N6_MT"/>
    <property type="match status" value="1"/>
</dbReference>
<sequence>MRYQIRRTTSSENLQVRRRLYSQNYLRSPKLITKLIRNSSIGKNDTVLEIGAGRGIITQELVKFAGKVIAVEIDDNLYRELNKKFYEVRNCVTLHCNILDYNLPQYPYKVFANIPFIITADIIRKLTFDNNFQEGYLVVQNEAAKKFIGKPLDHRNQMMATLLKPWFDISLFWRFEKSDFVPTPKINTTMIRISKVTTPLINKSYAMLYRDFVLYKYSRSKVAKLNFDQFLKMFNSYVYKTSDAQKMVIANYARKILRQQKGLEKIHRTRLDKHWRKF</sequence>
<keyword evidence="2 5" id="KW-0808">Transferase</keyword>
<dbReference type="InterPro" id="IPR029063">
    <property type="entry name" value="SAM-dependent_MTases_sf"/>
</dbReference>
<reference evidence="7" key="1">
    <citation type="journal article" date="2015" name="ISME J.">
        <title>Aquifer environment selects for microbial species cohorts in sediment and groundwater.</title>
        <authorList>
            <person name="Hug L.A."/>
            <person name="Thomas B.C."/>
            <person name="Brown C.T."/>
            <person name="Frischkorn K.R."/>
            <person name="Williams K.H."/>
            <person name="Tringe S.G."/>
            <person name="Banfield J.F."/>
        </authorList>
    </citation>
    <scope>NUCLEOTIDE SEQUENCE</scope>
</reference>
<feature type="binding site" evidence="5">
    <location>
        <position position="24"/>
    </location>
    <ligand>
        <name>S-adenosyl-L-methionine</name>
        <dbReference type="ChEBI" id="CHEBI:59789"/>
    </ligand>
</feature>
<dbReference type="PANTHER" id="PTHR11727:SF7">
    <property type="entry name" value="DIMETHYLADENOSINE TRANSFERASE-RELATED"/>
    <property type="match status" value="1"/>
</dbReference>
<protein>
    <submittedName>
        <fullName evidence="7">rRNA (Adenine-N(6)-)-methyltransferase, 16S rRNA (Adenine1518-N6/adenine1519-N6)-dimethyltransferase</fullName>
        <ecNumber evidence="7">2.1.1.182</ecNumber>
    </submittedName>
</protein>
<feature type="binding site" evidence="5">
    <location>
        <position position="51"/>
    </location>
    <ligand>
        <name>S-adenosyl-L-methionine</name>
        <dbReference type="ChEBI" id="CHEBI:59789"/>
    </ligand>
</feature>
<dbReference type="InterPro" id="IPR020596">
    <property type="entry name" value="rRNA_Ade_Mease_Trfase_CS"/>
</dbReference>
<proteinExistence type="inferred from homology"/>
<dbReference type="SMART" id="SM00650">
    <property type="entry name" value="rADc"/>
    <property type="match status" value="1"/>
</dbReference>
<evidence type="ECO:0000256" key="2">
    <source>
        <dbReference type="ARBA" id="ARBA00022679"/>
    </source>
</evidence>
<feature type="binding site" evidence="5">
    <location>
        <position position="72"/>
    </location>
    <ligand>
        <name>S-adenosyl-L-methionine</name>
        <dbReference type="ChEBI" id="CHEBI:59789"/>
    </ligand>
</feature>
<dbReference type="PROSITE" id="PS01131">
    <property type="entry name" value="RRNA_A_DIMETH"/>
    <property type="match status" value="1"/>
</dbReference>
<evidence type="ECO:0000256" key="5">
    <source>
        <dbReference type="PROSITE-ProRule" id="PRU01026"/>
    </source>
</evidence>
<evidence type="ECO:0000313" key="7">
    <source>
        <dbReference type="EMBL" id="AKQ02244.1"/>
    </source>
</evidence>
<dbReference type="GO" id="GO:0003723">
    <property type="term" value="F:RNA binding"/>
    <property type="evidence" value="ECO:0007669"/>
    <property type="project" value="UniProtKB-UniRule"/>
</dbReference>